<gene>
    <name evidence="1" type="ORF">GN244_ATG08022</name>
</gene>
<organism evidence="1 2">
    <name type="scientific">Phytophthora infestans</name>
    <name type="common">Potato late blight agent</name>
    <name type="synonym">Botrytis infestans</name>
    <dbReference type="NCBI Taxonomy" id="4787"/>
    <lineage>
        <taxon>Eukaryota</taxon>
        <taxon>Sar</taxon>
        <taxon>Stramenopiles</taxon>
        <taxon>Oomycota</taxon>
        <taxon>Peronosporomycetes</taxon>
        <taxon>Peronosporales</taxon>
        <taxon>Peronosporaceae</taxon>
        <taxon>Phytophthora</taxon>
    </lineage>
</organism>
<accession>A0A833T9Z9</accession>
<sequence length="60" mass="6641">MALQVTWANQVSRKEGLIKGCFCVVDTNSYAVQAPTNSGNQNAYYNSEDFGYYAMALTVH</sequence>
<name>A0A833T9Z9_PHYIN</name>
<dbReference type="Proteomes" id="UP000602510">
    <property type="component" value="Unassembled WGS sequence"/>
</dbReference>
<reference evidence="1" key="1">
    <citation type="submission" date="2020-04" db="EMBL/GenBank/DDBJ databases">
        <title>Hybrid Assembly of Korean Phytophthora infestans isolates.</title>
        <authorList>
            <person name="Prokchorchik M."/>
            <person name="Lee Y."/>
            <person name="Seo J."/>
            <person name="Cho J.-H."/>
            <person name="Park Y.-E."/>
            <person name="Jang D.-C."/>
            <person name="Im J.-S."/>
            <person name="Choi J.-G."/>
            <person name="Park H.-J."/>
            <person name="Lee G.-B."/>
            <person name="Lee Y.-G."/>
            <person name="Hong S.-Y."/>
            <person name="Cho K."/>
            <person name="Sohn K.H."/>
        </authorList>
    </citation>
    <scope>NUCLEOTIDE SEQUENCE</scope>
    <source>
        <strain evidence="1">KR_1_A1</strain>
    </source>
</reference>
<evidence type="ECO:0000313" key="2">
    <source>
        <dbReference type="Proteomes" id="UP000602510"/>
    </source>
</evidence>
<proteinExistence type="predicted"/>
<keyword evidence="2" id="KW-1185">Reference proteome</keyword>
<dbReference type="AlphaFoldDB" id="A0A833T9Z9"/>
<dbReference type="EMBL" id="WSZM01000165">
    <property type="protein sequence ID" value="KAF4039805.1"/>
    <property type="molecule type" value="Genomic_DNA"/>
</dbReference>
<comment type="caution">
    <text evidence="1">The sequence shown here is derived from an EMBL/GenBank/DDBJ whole genome shotgun (WGS) entry which is preliminary data.</text>
</comment>
<evidence type="ECO:0000313" key="1">
    <source>
        <dbReference type="EMBL" id="KAF4039805.1"/>
    </source>
</evidence>
<protein>
    <submittedName>
        <fullName evidence="1">Uncharacterized protein</fullName>
    </submittedName>
</protein>